<dbReference type="PROSITE" id="PS00411">
    <property type="entry name" value="KINESIN_MOTOR_1"/>
    <property type="match status" value="1"/>
</dbReference>
<dbReference type="InterPro" id="IPR001752">
    <property type="entry name" value="Kinesin_motor_dom"/>
</dbReference>
<comment type="similarity">
    <text evidence="5 6">Belongs to the TRAFAC class myosin-kinesin ATPase superfamily. Kinesin family.</text>
</comment>
<dbReference type="FunFam" id="3.40.850.10:FF:000082">
    <property type="entry name" value="OSM3-like kinesin"/>
    <property type="match status" value="1"/>
</dbReference>
<reference evidence="9" key="1">
    <citation type="submission" date="2022-01" db="EMBL/GenBank/DDBJ databases">
        <authorList>
            <person name="King R."/>
        </authorList>
    </citation>
    <scope>NUCLEOTIDE SEQUENCE</scope>
</reference>
<name>A0A9N9MWM5_9CUCU</name>
<evidence type="ECO:0000313" key="10">
    <source>
        <dbReference type="Proteomes" id="UP001152799"/>
    </source>
</evidence>
<dbReference type="GO" id="GO:0007018">
    <property type="term" value="P:microtubule-based movement"/>
    <property type="evidence" value="ECO:0007669"/>
    <property type="project" value="InterPro"/>
</dbReference>
<dbReference type="EMBL" id="OU892284">
    <property type="protein sequence ID" value="CAG9772397.1"/>
    <property type="molecule type" value="Genomic_DNA"/>
</dbReference>
<dbReference type="GO" id="GO:0005874">
    <property type="term" value="C:microtubule"/>
    <property type="evidence" value="ECO:0007669"/>
    <property type="project" value="UniProtKB-KW"/>
</dbReference>
<protein>
    <recommendedName>
        <fullName evidence="6">Kinesin-like protein</fullName>
    </recommendedName>
</protein>
<sequence>MAEASKKESENIKVFIRLKPLVSPEQPSNISSFGDIFLEVCRGNVAKVFQYNKILDGNATQMDVYENVASSLVDKVLKGYNGTIFAYGQSGTGKTFTIFGDNQSKGIIPNVFLHIFKQISLAKETSSYLVTVTFMEIYNEQIRDLLNNNKKKLEIRERADLGVYVKHLTGINVESIEQVYDIISNGTKNRALGATNLNQHSSRSHAIFTIYLEAKHQDGSTNIGKLNLVDLAGSERVSKSLATGDCLKEAVNINLSLSTLGKVILALIEKNAHIPYRNSKLTRLLQDSLGGTSLTSMIATISLSQANIEETVSTLKYADVAQHVKNSVKKNESNKSVLKDFEDKIKMLQEELEKLNSNPVKKKTSKVDIQLEEIENNKKMLQNQLLSLQSKILIGGENLLEKAQLQNELLHYRASKINVLDTSQKQLEETLEAKIQEKSKFERQSMSLLEQDALLDIQIEEAERKICEANEKLFKNETKYQKEISELLLKNKRLAKEQGEADFIINKTIPKAYLETIKSKIVWDEEFNKHALKDVAYCGNNMRRIDMDFARKEVKVPLKNPYKAYPKRND</sequence>
<dbReference type="InterPro" id="IPR027640">
    <property type="entry name" value="Kinesin-like_fam"/>
</dbReference>
<dbReference type="InterPro" id="IPR036961">
    <property type="entry name" value="Kinesin_motor_dom_sf"/>
</dbReference>
<feature type="domain" description="Kinesin motor" evidence="8">
    <location>
        <begin position="11"/>
        <end position="324"/>
    </location>
</feature>
<organism evidence="9 10">
    <name type="scientific">Ceutorhynchus assimilis</name>
    <name type="common">cabbage seed weevil</name>
    <dbReference type="NCBI Taxonomy" id="467358"/>
    <lineage>
        <taxon>Eukaryota</taxon>
        <taxon>Metazoa</taxon>
        <taxon>Ecdysozoa</taxon>
        <taxon>Arthropoda</taxon>
        <taxon>Hexapoda</taxon>
        <taxon>Insecta</taxon>
        <taxon>Pterygota</taxon>
        <taxon>Neoptera</taxon>
        <taxon>Endopterygota</taxon>
        <taxon>Coleoptera</taxon>
        <taxon>Polyphaga</taxon>
        <taxon>Cucujiformia</taxon>
        <taxon>Curculionidae</taxon>
        <taxon>Ceutorhynchinae</taxon>
        <taxon>Ceutorhynchus</taxon>
    </lineage>
</organism>
<evidence type="ECO:0000256" key="5">
    <source>
        <dbReference type="PROSITE-ProRule" id="PRU00283"/>
    </source>
</evidence>
<evidence type="ECO:0000256" key="2">
    <source>
        <dbReference type="ARBA" id="ARBA00022741"/>
    </source>
</evidence>
<feature type="binding site" evidence="5">
    <location>
        <begin position="88"/>
        <end position="95"/>
    </location>
    <ligand>
        <name>ATP</name>
        <dbReference type="ChEBI" id="CHEBI:30616"/>
    </ligand>
</feature>
<dbReference type="Gene3D" id="3.40.850.10">
    <property type="entry name" value="Kinesin motor domain"/>
    <property type="match status" value="1"/>
</dbReference>
<dbReference type="PROSITE" id="PS50067">
    <property type="entry name" value="KINESIN_MOTOR_2"/>
    <property type="match status" value="1"/>
</dbReference>
<dbReference type="GO" id="GO:0003777">
    <property type="term" value="F:microtubule motor activity"/>
    <property type="evidence" value="ECO:0007669"/>
    <property type="project" value="InterPro"/>
</dbReference>
<evidence type="ECO:0000313" key="9">
    <source>
        <dbReference type="EMBL" id="CAG9772397.1"/>
    </source>
</evidence>
<dbReference type="PANTHER" id="PTHR47968:SF50">
    <property type="entry name" value="KINESIN-LIKE PROTEIN"/>
    <property type="match status" value="1"/>
</dbReference>
<dbReference type="InterPro" id="IPR019821">
    <property type="entry name" value="Kinesin_motor_CS"/>
</dbReference>
<dbReference type="Pfam" id="PF00225">
    <property type="entry name" value="Kinesin"/>
    <property type="match status" value="1"/>
</dbReference>
<evidence type="ECO:0000256" key="4">
    <source>
        <dbReference type="ARBA" id="ARBA00023212"/>
    </source>
</evidence>
<evidence type="ECO:0000256" key="3">
    <source>
        <dbReference type="ARBA" id="ARBA00022840"/>
    </source>
</evidence>
<dbReference type="AlphaFoldDB" id="A0A9N9MWM5"/>
<dbReference type="Proteomes" id="UP001152799">
    <property type="component" value="Chromosome 8"/>
</dbReference>
<dbReference type="GO" id="GO:0000278">
    <property type="term" value="P:mitotic cell cycle"/>
    <property type="evidence" value="ECO:0007669"/>
    <property type="project" value="TreeGrafter"/>
</dbReference>
<dbReference type="OrthoDB" id="3176171at2759"/>
<comment type="subcellular location">
    <subcellularLocation>
        <location evidence="1">Cytoplasm</location>
        <location evidence="1">Cytoskeleton</location>
    </subcellularLocation>
</comment>
<keyword evidence="7" id="KW-0175">Coiled coil</keyword>
<keyword evidence="3 5" id="KW-0067">ATP-binding</keyword>
<dbReference type="SUPFAM" id="SSF52540">
    <property type="entry name" value="P-loop containing nucleoside triphosphate hydrolases"/>
    <property type="match status" value="1"/>
</dbReference>
<keyword evidence="4" id="KW-0963">Cytoplasm</keyword>
<keyword evidence="5 6" id="KW-0505">Motor protein</keyword>
<evidence type="ECO:0000259" key="8">
    <source>
        <dbReference type="PROSITE" id="PS50067"/>
    </source>
</evidence>
<dbReference type="SMART" id="SM00129">
    <property type="entry name" value="KISc"/>
    <property type="match status" value="1"/>
</dbReference>
<dbReference type="GO" id="GO:0008017">
    <property type="term" value="F:microtubule binding"/>
    <property type="evidence" value="ECO:0007669"/>
    <property type="project" value="InterPro"/>
</dbReference>
<gene>
    <name evidence="9" type="ORF">CEUTPL_LOCUS12809</name>
</gene>
<evidence type="ECO:0000256" key="6">
    <source>
        <dbReference type="RuleBase" id="RU000394"/>
    </source>
</evidence>
<proteinExistence type="inferred from homology"/>
<evidence type="ECO:0000256" key="1">
    <source>
        <dbReference type="ARBA" id="ARBA00004245"/>
    </source>
</evidence>
<feature type="coiled-coil region" evidence="7">
    <location>
        <begin position="331"/>
        <end position="391"/>
    </location>
</feature>
<keyword evidence="2 5" id="KW-0547">Nucleotide-binding</keyword>
<dbReference type="PANTHER" id="PTHR47968">
    <property type="entry name" value="CENTROMERE PROTEIN E"/>
    <property type="match status" value="1"/>
</dbReference>
<dbReference type="PRINTS" id="PR00380">
    <property type="entry name" value="KINESINHEAVY"/>
</dbReference>
<evidence type="ECO:0000256" key="7">
    <source>
        <dbReference type="SAM" id="Coils"/>
    </source>
</evidence>
<dbReference type="GO" id="GO:0005524">
    <property type="term" value="F:ATP binding"/>
    <property type="evidence" value="ECO:0007669"/>
    <property type="project" value="UniProtKB-UniRule"/>
</dbReference>
<accession>A0A9N9MWM5</accession>
<keyword evidence="6" id="KW-0493">Microtubule</keyword>
<keyword evidence="4" id="KW-0206">Cytoskeleton</keyword>
<keyword evidence="10" id="KW-1185">Reference proteome</keyword>
<dbReference type="InterPro" id="IPR027417">
    <property type="entry name" value="P-loop_NTPase"/>
</dbReference>